<keyword evidence="2" id="KW-0106">Calcium</keyword>
<dbReference type="Gene3D" id="2.130.10.10">
    <property type="entry name" value="YVTN repeat-like/Quinoprotein amine dehydrogenase"/>
    <property type="match status" value="1"/>
</dbReference>
<evidence type="ECO:0000256" key="2">
    <source>
        <dbReference type="ARBA" id="ARBA00022837"/>
    </source>
</evidence>
<evidence type="ECO:0000313" key="6">
    <source>
        <dbReference type="Proteomes" id="UP001574673"/>
    </source>
</evidence>
<evidence type="ECO:0000256" key="1">
    <source>
        <dbReference type="ARBA" id="ARBA00022723"/>
    </source>
</evidence>
<comment type="caution">
    <text evidence="5">The sequence shown here is derived from an EMBL/GenBank/DDBJ whole genome shotgun (WGS) entry which is preliminary data.</text>
</comment>
<gene>
    <name evidence="5" type="ORF">ABCS64_09035</name>
</gene>
<organism evidence="5 6">
    <name type="scientific">Dentiradicibacter hellwigii</name>
    <dbReference type="NCBI Taxonomy" id="3149053"/>
    <lineage>
        <taxon>Bacteria</taxon>
        <taxon>Pseudomonadati</taxon>
        <taxon>Pseudomonadota</taxon>
        <taxon>Betaproteobacteria</taxon>
        <taxon>Rhodocyclales</taxon>
        <taxon>Rhodocyclaceae</taxon>
        <taxon>Dentiradicibacter</taxon>
    </lineage>
</organism>
<reference evidence="6" key="1">
    <citation type="submission" date="2024-06" db="EMBL/GenBank/DDBJ databases">
        <title>Radixoralia hellwigii gen. nov., sp nov., isolated from a root canal in the human oral cavity.</title>
        <authorList>
            <person name="Bartsch S."/>
            <person name="Wittmer A."/>
            <person name="Schulz A.-K."/>
            <person name="Neumann-Schaal M."/>
            <person name="Wolf J."/>
            <person name="Gronow S."/>
            <person name="Tennert C."/>
            <person name="Haecker G."/>
            <person name="Cieplik F."/>
            <person name="Al-Ahmad A."/>
        </authorList>
    </citation>
    <scope>NUCLEOTIDE SEQUENCE [LARGE SCALE GENOMIC DNA]</scope>
    <source>
        <strain evidence="6">Wk13</strain>
    </source>
</reference>
<protein>
    <submittedName>
        <fullName evidence="5">PilC/PilY family type IV pilus protein</fullName>
    </submittedName>
</protein>
<sequence length="1520" mass="165667">MLNTSNHPTRNPGVQTAFKKRINRAVLWIGAPLVVGGAVFSLVATGQATPPNIPPINIATEPLHAATQGDKPLLALALSVEFPTVGAQYNFEANGTTDDSYKSSKEYIGYYNAEMCYVYQDAPGETPKAGKSKTDYKRFVISGKATGRRCTNAFSGNFLNWASNSAIDMLRLALSGGDRIVDEPKLTILQRAVLPNGNPTCMWNSTNFPAKKLTTGEAPGAVPGAMINAANGKPIWVANTLNRIYFRAGDNAHGTCTDTSGYTLMADTSFAKGSTVGRTGQDLPADAKFCANEWAKCNASTSVQEVWYGDAGAKRWNVTPVRGEFTCDNNTFGDPANNIVKKCYVRPYTGDWMPPKSANSLNSDGFFYSRVEVCSEDSGGGLLDKRDFNFCKKYPSGHFKPTGVIQKYSNKLRLAVFGYALDQRLSWNNSTGKEGRFGGVLRVPAKYVGLNTYDKNGRENTPAGGNPRAEWDARTGVFFDNPEGVQSSAETGILTTSGVINYLNRFGRTNPTEMGIYKKYDPASELYYQTLRYLQGLGPSPAAVEGLTSAMYDGFPIYTNWAGLDPYGDGRSKEEDYSCLKSNIALIGDVNTHDSRYYTKSRMPTANPAGNIPDMAYWLSVVQHFERAQTMNYVDGSGNTRTTRNPNGATSGFVGTLDMNMSKNGSQARGQNSEIIGLAYWAHTHDIRGKGWTTEPDKQRPGLRVRSFFFDVNEFNLESDPAKRRSNNQYYLAAKYGGFFTQLGQGSDIYNVEGNPFYDQNGTANNDVWQDQGKKEGVYVRPNEPETYFIQSNARGVLEAFEKIFSNVVTAERSIAGAAASGSSLTNEGLYSYQALYDTEHWTGDLKAYHITSSDMNPSTATWSAEERLAARIATPNGLAGRKIVIGRRGANPNTAGTWFTHEGIAAEGELIVDLSRASPISASDGQWKERLNYLRGDKSKEGSPFRVRKGALADIVNSGARYVGAPGTSGYMREGRADFAKEHAERGATVYIGANDGMLHAFDAETGDERFAYIPSWMGPKLSALTDPGYNSEHQAYVDATPVIGDAKTGSGTGASDWKTVLVGGTGGGGRGVFALDVTDPTNFDPSKVMWEFTHLNDADMGFVIGKPRIVRLRVSGSVEKGDAVYRWFAMVPSGVNNYVEDKVYKNLADYENNNADPRTYDRIFSSTGRPAIFLLALDKPAREAWVEGNNYYKISLPFDTALSTTKGTGIINLEAMTDRKGMGITEYVFAGDLHGNLWALDFTKYGAEKWTAGNLSKFTTGSSGAYPMYIAKDASGNIQPITAAPTILRVSGADGEHVVGFGTGKYIEPSDATSARQNTYYALYDHGKGGDRPGTVGIDGRNYLQKVVSDEEGKLKPESPFVWARPKSANSKERAGWYYDLPKQGERVVYDSTYIPLTTKVQFSSLLPNAAGASGVCGTKGGNGNLYTMDLFGGIGQRRLVTVGIPGQPIVLFNKETTKRGKADSTGRGLDKRGVVTLQPGSEKLSAEETSDDDDLLAARRLSWRQINNYRELRNNEN</sequence>
<dbReference type="InterPro" id="IPR015943">
    <property type="entry name" value="WD40/YVTN_repeat-like_dom_sf"/>
</dbReference>
<keyword evidence="3" id="KW-0472">Membrane</keyword>
<dbReference type="Proteomes" id="UP001574673">
    <property type="component" value="Unassembled WGS sequence"/>
</dbReference>
<evidence type="ECO:0000259" key="4">
    <source>
        <dbReference type="Pfam" id="PF05567"/>
    </source>
</evidence>
<dbReference type="InterPro" id="IPR008707">
    <property type="entry name" value="B-propeller_PilY1"/>
</dbReference>
<feature type="domain" description="PilY1 beta-propeller" evidence="4">
    <location>
        <begin position="1217"/>
        <end position="1355"/>
    </location>
</feature>
<accession>A0ABV4UFM8</accession>
<keyword evidence="1" id="KW-0479">Metal-binding</keyword>
<evidence type="ECO:0000313" key="5">
    <source>
        <dbReference type="EMBL" id="MFA9950455.1"/>
    </source>
</evidence>
<keyword evidence="6" id="KW-1185">Reference proteome</keyword>
<dbReference type="EMBL" id="JBEUWX010000002">
    <property type="protein sequence ID" value="MFA9950455.1"/>
    <property type="molecule type" value="Genomic_DNA"/>
</dbReference>
<name>A0ABV4UFM8_9RHOO</name>
<proteinExistence type="predicted"/>
<feature type="transmembrane region" description="Helical" evidence="3">
    <location>
        <begin position="25"/>
        <end position="44"/>
    </location>
</feature>
<feature type="domain" description="PilY1 beta-propeller" evidence="4">
    <location>
        <begin position="953"/>
        <end position="1114"/>
    </location>
</feature>
<keyword evidence="3" id="KW-1133">Transmembrane helix</keyword>
<dbReference type="Pfam" id="PF05567">
    <property type="entry name" value="T4P_PilY1"/>
    <property type="match status" value="2"/>
</dbReference>
<dbReference type="RefSeq" id="WP_418891512.1">
    <property type="nucleotide sequence ID" value="NZ_JBEUWX010000002.1"/>
</dbReference>
<keyword evidence="3" id="KW-0812">Transmembrane</keyword>
<evidence type="ECO:0000256" key="3">
    <source>
        <dbReference type="SAM" id="Phobius"/>
    </source>
</evidence>